<keyword evidence="4 7" id="KW-0479">Metal-binding</keyword>
<dbReference type="Pfam" id="PF04962">
    <property type="entry name" value="KduI"/>
    <property type="match status" value="1"/>
</dbReference>
<dbReference type="InterPro" id="IPR014710">
    <property type="entry name" value="RmlC-like_jellyroll"/>
</dbReference>
<feature type="binding site" evidence="7">
    <location>
        <position position="202"/>
    </location>
    <ligand>
        <name>Zn(2+)</name>
        <dbReference type="ChEBI" id="CHEBI:29105"/>
    </ligand>
</feature>
<feature type="binding site" evidence="7">
    <location>
        <position position="207"/>
    </location>
    <ligand>
        <name>Zn(2+)</name>
        <dbReference type="ChEBI" id="CHEBI:29105"/>
    </ligand>
</feature>
<comment type="catalytic activity">
    <reaction evidence="1 7">
        <text>5-dehydro-4-deoxy-D-glucuronate = 3-deoxy-D-glycero-2,5-hexodiulosonate</text>
        <dbReference type="Rhea" id="RHEA:23896"/>
        <dbReference type="ChEBI" id="CHEBI:17117"/>
        <dbReference type="ChEBI" id="CHEBI:29071"/>
        <dbReference type="EC" id="5.3.1.17"/>
    </reaction>
</comment>
<dbReference type="GO" id="GO:0042840">
    <property type="term" value="P:D-glucuronate catabolic process"/>
    <property type="evidence" value="ECO:0007669"/>
    <property type="project" value="TreeGrafter"/>
</dbReference>
<dbReference type="CDD" id="cd20294">
    <property type="entry name" value="cupin_KduI_N"/>
    <property type="match status" value="1"/>
</dbReference>
<dbReference type="PANTHER" id="PTHR38461:SF1">
    <property type="entry name" value="4-DEOXY-L-THREO-5-HEXOSULOSE-URONATE KETOL-ISOMERASE"/>
    <property type="match status" value="1"/>
</dbReference>
<protein>
    <recommendedName>
        <fullName evidence="7">4-deoxy-L-threo-5-hexosulose-uronate ketol-isomerase</fullName>
        <ecNumber evidence="7">5.3.1.17</ecNumber>
    </recommendedName>
    <alternativeName>
        <fullName evidence="7">5-keto-4-deoxyuronate isomerase</fullName>
    </alternativeName>
    <alternativeName>
        <fullName evidence="7">DKI isomerase</fullName>
    </alternativeName>
</protein>
<dbReference type="HAMAP" id="MF_00687">
    <property type="entry name" value="KduI"/>
    <property type="match status" value="1"/>
</dbReference>
<comment type="similarity">
    <text evidence="3 7">Belongs to the KduI family.</text>
</comment>
<evidence type="ECO:0000256" key="7">
    <source>
        <dbReference type="HAMAP-Rule" id="MF_00687"/>
    </source>
</evidence>
<dbReference type="InterPro" id="IPR011051">
    <property type="entry name" value="RmlC_Cupin_sf"/>
</dbReference>
<dbReference type="NCBIfam" id="NF002091">
    <property type="entry name" value="PRK00924.1"/>
    <property type="match status" value="1"/>
</dbReference>
<dbReference type="PANTHER" id="PTHR38461">
    <property type="entry name" value="4-DEOXY-L-THREO-5-HEXOSULOSE-URONATE KETOL-ISOMERASE"/>
    <property type="match status" value="1"/>
</dbReference>
<dbReference type="InterPro" id="IPR007045">
    <property type="entry name" value="KduI"/>
</dbReference>
<accession>A0A2A6M5F4</accession>
<evidence type="ECO:0000256" key="3">
    <source>
        <dbReference type="ARBA" id="ARBA00008086"/>
    </source>
</evidence>
<dbReference type="InterPro" id="IPR027449">
    <property type="entry name" value="KduI_N"/>
</dbReference>
<dbReference type="PIRSF" id="PIRSF006625">
    <property type="entry name" value="KduI"/>
    <property type="match status" value="1"/>
</dbReference>
<evidence type="ECO:0000256" key="4">
    <source>
        <dbReference type="ARBA" id="ARBA00022723"/>
    </source>
</evidence>
<evidence type="ECO:0000313" key="9">
    <source>
        <dbReference type="Proteomes" id="UP000220353"/>
    </source>
</evidence>
<comment type="cofactor">
    <cofactor evidence="7">
        <name>Zn(2+)</name>
        <dbReference type="ChEBI" id="CHEBI:29105"/>
    </cofactor>
    <text evidence="7">Binds 1 zinc ion per subunit.</text>
</comment>
<evidence type="ECO:0000256" key="6">
    <source>
        <dbReference type="ARBA" id="ARBA00023235"/>
    </source>
</evidence>
<evidence type="ECO:0000313" key="8">
    <source>
        <dbReference type="EMBL" id="PDT49838.1"/>
    </source>
</evidence>
<dbReference type="RefSeq" id="WP_042776451.1">
    <property type="nucleotide sequence ID" value="NZ_NWTC01000002.1"/>
</dbReference>
<evidence type="ECO:0000256" key="2">
    <source>
        <dbReference type="ARBA" id="ARBA00005148"/>
    </source>
</evidence>
<reference evidence="8 9" key="1">
    <citation type="submission" date="2017-09" db="EMBL/GenBank/DDBJ databases">
        <title>Comparative genomics of rhizobia isolated from Phaseolus vulgaris in China.</title>
        <authorList>
            <person name="Tong W."/>
        </authorList>
    </citation>
    <scope>NUCLEOTIDE SEQUENCE [LARGE SCALE GENOMIC DNA]</scope>
    <source>
        <strain evidence="8 9">PCH1</strain>
    </source>
</reference>
<dbReference type="Proteomes" id="UP000220353">
    <property type="component" value="Unassembled WGS sequence"/>
</dbReference>
<dbReference type="GO" id="GO:0019698">
    <property type="term" value="P:D-galacturonate catabolic process"/>
    <property type="evidence" value="ECO:0007669"/>
    <property type="project" value="TreeGrafter"/>
</dbReference>
<dbReference type="Gene3D" id="2.60.120.520">
    <property type="entry name" value="pectin degrading enzyme 5-keto 4- deoxyuronate isomerase, domain 1"/>
    <property type="match status" value="1"/>
</dbReference>
<dbReference type="Gene3D" id="2.60.120.10">
    <property type="entry name" value="Jelly Rolls"/>
    <property type="match status" value="1"/>
</dbReference>
<evidence type="ECO:0000256" key="5">
    <source>
        <dbReference type="ARBA" id="ARBA00022833"/>
    </source>
</evidence>
<dbReference type="GO" id="GO:0008270">
    <property type="term" value="F:zinc ion binding"/>
    <property type="evidence" value="ECO:0007669"/>
    <property type="project" value="UniProtKB-UniRule"/>
</dbReference>
<dbReference type="AlphaFoldDB" id="A0A2A6M5F4"/>
<sequence>MQSSIAVRHAVHYTQSEAMTGSELRQNFMIGELFTPGSANAVYTHYDRLLLIGVMPDRAAISLGEDMARVVGGEFLLERRELGLINIGGAGIVRADDAVFEVGFQDALYLGMGTRNISFESADPAVPAKFYINSAPAHAAFPSRHIRKAEAIELNLGDGQTSNKRTLYQYIHPDVVESCQLLMGMTRLEPGSVWNTMPAHTHDRRMEAYLYFEVPKDAFVVHLMGRPEATGHLIVRNEQAVISPPWSVHCGAGTSSYAFIWSMAGDNKSFKDMDFVPMGDIR</sequence>
<comment type="caution">
    <text evidence="8">The sequence shown here is derived from an EMBL/GenBank/DDBJ whole genome shotgun (WGS) entry which is preliminary data.</text>
</comment>
<organism evidence="8 9">
    <name type="scientific">Rhizobium fredii</name>
    <name type="common">Sinorhizobium fredii</name>
    <dbReference type="NCBI Taxonomy" id="380"/>
    <lineage>
        <taxon>Bacteria</taxon>
        <taxon>Pseudomonadati</taxon>
        <taxon>Pseudomonadota</taxon>
        <taxon>Alphaproteobacteria</taxon>
        <taxon>Hyphomicrobiales</taxon>
        <taxon>Rhizobiaceae</taxon>
        <taxon>Sinorhizobium/Ensifer group</taxon>
        <taxon>Sinorhizobium</taxon>
    </lineage>
</organism>
<dbReference type="EMBL" id="NWTC01000002">
    <property type="protein sequence ID" value="PDT49838.1"/>
    <property type="molecule type" value="Genomic_DNA"/>
</dbReference>
<gene>
    <name evidence="7" type="primary">kduI</name>
    <name evidence="8" type="ORF">CO661_04085</name>
</gene>
<feature type="binding site" evidence="7">
    <location>
        <position position="249"/>
    </location>
    <ligand>
        <name>Zn(2+)</name>
        <dbReference type="ChEBI" id="CHEBI:29105"/>
    </ligand>
</feature>
<dbReference type="EC" id="5.3.1.17" evidence="7"/>
<feature type="binding site" evidence="7">
    <location>
        <position position="200"/>
    </location>
    <ligand>
        <name>Zn(2+)</name>
        <dbReference type="ChEBI" id="CHEBI:29105"/>
    </ligand>
</feature>
<dbReference type="UniPathway" id="UPA00545">
    <property type="reaction ID" value="UER00826"/>
</dbReference>
<dbReference type="SUPFAM" id="SSF51182">
    <property type="entry name" value="RmlC-like cupins"/>
    <property type="match status" value="1"/>
</dbReference>
<comment type="function">
    <text evidence="7">Catalyzes the isomerization of 5-dehydro-4-deoxy-D-glucuronate to 3-deoxy-D-glycero-2,5-hexodiulosonate.</text>
</comment>
<keyword evidence="6 7" id="KW-0413">Isomerase</keyword>
<name>A0A2A6M5F4_RHIFR</name>
<dbReference type="GO" id="GO:0045490">
    <property type="term" value="P:pectin catabolic process"/>
    <property type="evidence" value="ECO:0007669"/>
    <property type="project" value="UniProtKB-UniRule"/>
</dbReference>
<comment type="pathway">
    <text evidence="2 7">Glycan metabolism; pectin degradation; 2-dehydro-3-deoxy-D-gluconate from pectin: step 4/5.</text>
</comment>
<evidence type="ECO:0000256" key="1">
    <source>
        <dbReference type="ARBA" id="ARBA00000552"/>
    </source>
</evidence>
<dbReference type="CDD" id="cd20491">
    <property type="entry name" value="cupin_KduI_C"/>
    <property type="match status" value="1"/>
</dbReference>
<proteinExistence type="inferred from homology"/>
<dbReference type="GO" id="GO:0008697">
    <property type="term" value="F:4-deoxy-L-threo-5-hexosulose-uronate ketol-isomerase activity"/>
    <property type="evidence" value="ECO:0007669"/>
    <property type="project" value="UniProtKB-UniRule"/>
</dbReference>
<keyword evidence="5 7" id="KW-0862">Zinc</keyword>
<dbReference type="InterPro" id="IPR021120">
    <property type="entry name" value="KduI/IolB_isomerase"/>
</dbReference>